<dbReference type="EMBL" id="JXTB01000459">
    <property type="protein sequence ID" value="PON39645.1"/>
    <property type="molecule type" value="Genomic_DNA"/>
</dbReference>
<accession>A0A2P5ASY1</accession>
<proteinExistence type="predicted"/>
<evidence type="ECO:0000313" key="2">
    <source>
        <dbReference type="Proteomes" id="UP000237105"/>
    </source>
</evidence>
<comment type="caution">
    <text evidence="1">The sequence shown here is derived from an EMBL/GenBank/DDBJ whole genome shotgun (WGS) entry which is preliminary data.</text>
</comment>
<dbReference type="Proteomes" id="UP000237105">
    <property type="component" value="Unassembled WGS sequence"/>
</dbReference>
<protein>
    <submittedName>
        <fullName evidence="1">Uncharacterized protein</fullName>
    </submittedName>
</protein>
<evidence type="ECO:0000313" key="1">
    <source>
        <dbReference type="EMBL" id="PON39645.1"/>
    </source>
</evidence>
<sequence length="79" mass="8977">MPIFRRCSDEALPDIDEDRYRPAKRAQLWTITMPQVPPPESLKFAGNSRKILRLPKIDEKRCGFQSSLKNAADSSDVSS</sequence>
<organism evidence="1 2">
    <name type="scientific">Parasponia andersonii</name>
    <name type="common">Sponia andersonii</name>
    <dbReference type="NCBI Taxonomy" id="3476"/>
    <lineage>
        <taxon>Eukaryota</taxon>
        <taxon>Viridiplantae</taxon>
        <taxon>Streptophyta</taxon>
        <taxon>Embryophyta</taxon>
        <taxon>Tracheophyta</taxon>
        <taxon>Spermatophyta</taxon>
        <taxon>Magnoliopsida</taxon>
        <taxon>eudicotyledons</taxon>
        <taxon>Gunneridae</taxon>
        <taxon>Pentapetalae</taxon>
        <taxon>rosids</taxon>
        <taxon>fabids</taxon>
        <taxon>Rosales</taxon>
        <taxon>Cannabaceae</taxon>
        <taxon>Parasponia</taxon>
    </lineage>
</organism>
<name>A0A2P5ASY1_PARAD</name>
<reference evidence="2" key="1">
    <citation type="submission" date="2016-06" db="EMBL/GenBank/DDBJ databases">
        <title>Parallel loss of symbiosis genes in relatives of nitrogen-fixing non-legume Parasponia.</title>
        <authorList>
            <person name="Van Velzen R."/>
            <person name="Holmer R."/>
            <person name="Bu F."/>
            <person name="Rutten L."/>
            <person name="Van Zeijl A."/>
            <person name="Liu W."/>
            <person name="Santuari L."/>
            <person name="Cao Q."/>
            <person name="Sharma T."/>
            <person name="Shen D."/>
            <person name="Roswanjaya Y."/>
            <person name="Wardhani T."/>
            <person name="Kalhor M.S."/>
            <person name="Jansen J."/>
            <person name="Van den Hoogen J."/>
            <person name="Gungor B."/>
            <person name="Hartog M."/>
            <person name="Hontelez J."/>
            <person name="Verver J."/>
            <person name="Yang W.-C."/>
            <person name="Schijlen E."/>
            <person name="Repin R."/>
            <person name="Schilthuizen M."/>
            <person name="Schranz E."/>
            <person name="Heidstra R."/>
            <person name="Miyata K."/>
            <person name="Fedorova E."/>
            <person name="Kohlen W."/>
            <person name="Bisseling T."/>
            <person name="Smit S."/>
            <person name="Geurts R."/>
        </authorList>
    </citation>
    <scope>NUCLEOTIDE SEQUENCE [LARGE SCALE GENOMIC DNA]</scope>
    <source>
        <strain evidence="2">cv. WU1-14</strain>
    </source>
</reference>
<dbReference type="AlphaFoldDB" id="A0A2P5ASY1"/>
<gene>
    <name evidence="1" type="ORF">PanWU01x14_303450</name>
</gene>
<keyword evidence="2" id="KW-1185">Reference proteome</keyword>